<keyword evidence="3" id="KW-1185">Reference proteome</keyword>
<gene>
    <name evidence="2" type="ORF">LX69_00737</name>
</gene>
<protein>
    <submittedName>
        <fullName evidence="2">Glycosyl transferase family 2</fullName>
    </submittedName>
</protein>
<dbReference type="EMBL" id="QKZK01000004">
    <property type="protein sequence ID" value="PZX19470.1"/>
    <property type="molecule type" value="Genomic_DNA"/>
</dbReference>
<name>A0A2W7NHZ1_9BACT</name>
<dbReference type="InterPro" id="IPR029044">
    <property type="entry name" value="Nucleotide-diphossugar_trans"/>
</dbReference>
<dbReference type="OrthoDB" id="9785375at2"/>
<organism evidence="2 3">
    <name type="scientific">Breznakibacter xylanolyticus</name>
    <dbReference type="NCBI Taxonomy" id="990"/>
    <lineage>
        <taxon>Bacteria</taxon>
        <taxon>Pseudomonadati</taxon>
        <taxon>Bacteroidota</taxon>
        <taxon>Bacteroidia</taxon>
        <taxon>Marinilabiliales</taxon>
        <taxon>Marinilabiliaceae</taxon>
        <taxon>Breznakibacter</taxon>
    </lineage>
</organism>
<evidence type="ECO:0000313" key="2">
    <source>
        <dbReference type="EMBL" id="PZX19470.1"/>
    </source>
</evidence>
<comment type="caution">
    <text evidence="2">The sequence shown here is derived from an EMBL/GenBank/DDBJ whole genome shotgun (WGS) entry which is preliminary data.</text>
</comment>
<dbReference type="SUPFAM" id="SSF53448">
    <property type="entry name" value="Nucleotide-diphospho-sugar transferases"/>
    <property type="match status" value="1"/>
</dbReference>
<proteinExistence type="predicted"/>
<feature type="domain" description="Glycosyltransferase 2-like" evidence="1">
    <location>
        <begin position="9"/>
        <end position="126"/>
    </location>
</feature>
<evidence type="ECO:0000313" key="3">
    <source>
        <dbReference type="Proteomes" id="UP000249239"/>
    </source>
</evidence>
<dbReference type="Proteomes" id="UP000249239">
    <property type="component" value="Unassembled WGS sequence"/>
</dbReference>
<dbReference type="AlphaFoldDB" id="A0A2W7NHZ1"/>
<dbReference type="InterPro" id="IPR001173">
    <property type="entry name" value="Glyco_trans_2-like"/>
</dbReference>
<reference evidence="2 3" key="1">
    <citation type="submission" date="2018-06" db="EMBL/GenBank/DDBJ databases">
        <title>Genomic Encyclopedia of Archaeal and Bacterial Type Strains, Phase II (KMG-II): from individual species to whole genera.</title>
        <authorList>
            <person name="Goeker M."/>
        </authorList>
    </citation>
    <scope>NUCLEOTIDE SEQUENCE [LARGE SCALE GENOMIC DNA]</scope>
    <source>
        <strain evidence="2 3">DSM 6779</strain>
    </source>
</reference>
<sequence>MIYAPVALFVYNRPQHVSRTIEALQQSEGANDTILYVFSDGPKSGESEVLIDEVRHICHHLSGFKQVIVNERSSNMGLAANIIDGVTQVVREHGRVIVLEDDLQVQSGFLRYMNAALDSYCNHSVLSVCAYTPPISIPDDYSYSTYLTRRIGSWGWGTWRDVWERVDWGVPSFEEFITDKHRRCLFNSSGNDLSVMLLKQQQGIIRSWAVRFAYWGFISGLDTVYPVKSLIANHGVDGSGTHMKKSQKYVSSMTDFIDVDRFCPPGYCDMRIVESFRKFYNTSLFRKVINWFKVNRYIYLNR</sequence>
<dbReference type="Gene3D" id="3.90.550.10">
    <property type="entry name" value="Spore Coat Polysaccharide Biosynthesis Protein SpsA, Chain A"/>
    <property type="match status" value="1"/>
</dbReference>
<dbReference type="RefSeq" id="WP_111444453.1">
    <property type="nucleotide sequence ID" value="NZ_QKZK01000004.1"/>
</dbReference>
<dbReference type="GO" id="GO:0016740">
    <property type="term" value="F:transferase activity"/>
    <property type="evidence" value="ECO:0007669"/>
    <property type="project" value="UniProtKB-KW"/>
</dbReference>
<dbReference type="Pfam" id="PF00535">
    <property type="entry name" value="Glycos_transf_2"/>
    <property type="match status" value="1"/>
</dbReference>
<evidence type="ECO:0000259" key="1">
    <source>
        <dbReference type="Pfam" id="PF00535"/>
    </source>
</evidence>
<accession>A0A2W7NHZ1</accession>
<keyword evidence="2" id="KW-0808">Transferase</keyword>